<reference evidence="1" key="1">
    <citation type="journal article" date="2013" name="Genetics">
        <title>The draft genome and transcriptome of Panagrellus redivivus are shaped by the harsh demands of a free-living lifestyle.</title>
        <authorList>
            <person name="Srinivasan J."/>
            <person name="Dillman A.R."/>
            <person name="Macchietto M.G."/>
            <person name="Heikkinen L."/>
            <person name="Lakso M."/>
            <person name="Fracchia K.M."/>
            <person name="Antoshechkin I."/>
            <person name="Mortazavi A."/>
            <person name="Wong G."/>
            <person name="Sternberg P.W."/>
        </authorList>
    </citation>
    <scope>NUCLEOTIDE SEQUENCE [LARGE SCALE GENOMIC DNA]</scope>
    <source>
        <strain evidence="1">MT8872</strain>
    </source>
</reference>
<evidence type="ECO:0000313" key="1">
    <source>
        <dbReference type="Proteomes" id="UP000492821"/>
    </source>
</evidence>
<protein>
    <submittedName>
        <fullName evidence="2">Serpentine receptor class gamma</fullName>
    </submittedName>
</protein>
<organism evidence="1 2">
    <name type="scientific">Panagrellus redivivus</name>
    <name type="common">Microworm</name>
    <dbReference type="NCBI Taxonomy" id="6233"/>
    <lineage>
        <taxon>Eukaryota</taxon>
        <taxon>Metazoa</taxon>
        <taxon>Ecdysozoa</taxon>
        <taxon>Nematoda</taxon>
        <taxon>Chromadorea</taxon>
        <taxon>Rhabditida</taxon>
        <taxon>Tylenchina</taxon>
        <taxon>Panagrolaimomorpha</taxon>
        <taxon>Panagrolaimoidea</taxon>
        <taxon>Panagrolaimidae</taxon>
        <taxon>Panagrellus</taxon>
    </lineage>
</organism>
<dbReference type="Proteomes" id="UP000492821">
    <property type="component" value="Unassembled WGS sequence"/>
</dbReference>
<name>A0A7E4W204_PANRE</name>
<dbReference type="WBParaSite" id="Pan_g6483.t1">
    <property type="protein sequence ID" value="Pan_g6483.t1"/>
    <property type="gene ID" value="Pan_g6483"/>
</dbReference>
<keyword evidence="1" id="KW-1185">Reference proteome</keyword>
<dbReference type="AlphaFoldDB" id="A0A7E4W204"/>
<reference evidence="2" key="2">
    <citation type="submission" date="2020-10" db="UniProtKB">
        <authorList>
            <consortium name="WormBaseParasite"/>
        </authorList>
    </citation>
    <scope>IDENTIFICATION</scope>
</reference>
<proteinExistence type="predicted"/>
<evidence type="ECO:0000313" key="2">
    <source>
        <dbReference type="WBParaSite" id="Pan_g6483.t1"/>
    </source>
</evidence>
<sequence length="112" mass="12827">MCWEITSISRETVIKPYRSVRERLFPSSIRTSASHPFLFILYPSHPLPEAIVIDFTSSFGDFCLILTNGLFPFRSINFLDTALVLMASTPCFLYVQEILAFPFSRVVTHLSF</sequence>
<accession>A0A7E4W204</accession>